<dbReference type="GO" id="GO:0005975">
    <property type="term" value="P:carbohydrate metabolic process"/>
    <property type="evidence" value="ECO:0007669"/>
    <property type="project" value="InterPro"/>
</dbReference>
<feature type="region of interest" description="Disordered" evidence="1">
    <location>
        <begin position="21"/>
        <end position="53"/>
    </location>
</feature>
<accession>A0A290ZCS2</accession>
<dbReference type="Proteomes" id="UP000218505">
    <property type="component" value="Chromosome"/>
</dbReference>
<proteinExistence type="predicted"/>
<sequence length="265" mass="28374">MRALAVAMTAALGLLAACSPAPEAPEAAPVPPSTTTTSTTTTPPPPPPKLFQQPYRYGTAQKEAPPQEGDLAPVVSSIETDKPYVFLTIDDGAVRHPKALQLIRDSGIEPSLFLNTTHVQPDPAYFNALRGAGAHVHAHTTDHPNLRGMGYEAQRAEICGNADHLGAALGTRPTLFRPPFGNYDLNTRRAAASCGMRAVVLWTAAVNDGVVQFQVGDRLRGGDIVLMHFRDSFVADFTAFCERAKADGMTPVLLDDFLAPPSERH</sequence>
<name>A0A290ZCS2_9PSEU</name>
<dbReference type="PANTHER" id="PTHR10587">
    <property type="entry name" value="GLYCOSYL TRANSFERASE-RELATED"/>
    <property type="match status" value="1"/>
</dbReference>
<dbReference type="PROSITE" id="PS51677">
    <property type="entry name" value="NODB"/>
    <property type="match status" value="1"/>
</dbReference>
<evidence type="ECO:0000259" key="3">
    <source>
        <dbReference type="PROSITE" id="PS51677"/>
    </source>
</evidence>
<dbReference type="CDD" id="cd10917">
    <property type="entry name" value="CE4_NodB_like_6s_7s"/>
    <property type="match status" value="1"/>
</dbReference>
<evidence type="ECO:0000313" key="5">
    <source>
        <dbReference type="Proteomes" id="UP000218505"/>
    </source>
</evidence>
<gene>
    <name evidence="4" type="ORF">CNX65_28835</name>
</gene>
<organism evidence="4 5">
    <name type="scientific">Actinosynnema pretiosum</name>
    <dbReference type="NCBI Taxonomy" id="42197"/>
    <lineage>
        <taxon>Bacteria</taxon>
        <taxon>Bacillati</taxon>
        <taxon>Actinomycetota</taxon>
        <taxon>Actinomycetes</taxon>
        <taxon>Pseudonocardiales</taxon>
        <taxon>Pseudonocardiaceae</taxon>
        <taxon>Actinosynnema</taxon>
    </lineage>
</organism>
<evidence type="ECO:0000256" key="2">
    <source>
        <dbReference type="SAM" id="SignalP"/>
    </source>
</evidence>
<dbReference type="Pfam" id="PF01522">
    <property type="entry name" value="Polysacc_deac_1"/>
    <property type="match status" value="1"/>
</dbReference>
<reference evidence="4" key="1">
    <citation type="submission" date="2017-09" db="EMBL/GenBank/DDBJ databases">
        <title>Complete Genome Sequence of ansamitocin-producing Bacterium Actinosynnema pretiosum X47.</title>
        <authorList>
            <person name="Cao G."/>
            <person name="Zong G."/>
            <person name="Zhong C."/>
            <person name="Fu J."/>
        </authorList>
    </citation>
    <scope>NUCLEOTIDE SEQUENCE [LARGE SCALE GENOMIC DNA]</scope>
    <source>
        <strain evidence="4">X47</strain>
    </source>
</reference>
<evidence type="ECO:0000256" key="1">
    <source>
        <dbReference type="SAM" id="MobiDB-lite"/>
    </source>
</evidence>
<keyword evidence="5" id="KW-1185">Reference proteome</keyword>
<dbReference type="AlphaFoldDB" id="A0A290ZCS2"/>
<dbReference type="Gene3D" id="3.20.20.370">
    <property type="entry name" value="Glycoside hydrolase/deacetylase"/>
    <property type="match status" value="1"/>
</dbReference>
<feature type="chain" id="PRO_5038858291" evidence="2">
    <location>
        <begin position="24"/>
        <end position="265"/>
    </location>
</feature>
<feature type="signal peptide" evidence="2">
    <location>
        <begin position="1"/>
        <end position="23"/>
    </location>
</feature>
<dbReference type="InterPro" id="IPR011330">
    <property type="entry name" value="Glyco_hydro/deAcase_b/a-brl"/>
</dbReference>
<dbReference type="SUPFAM" id="SSF88713">
    <property type="entry name" value="Glycoside hydrolase/deacetylase"/>
    <property type="match status" value="1"/>
</dbReference>
<dbReference type="InterPro" id="IPR050248">
    <property type="entry name" value="Polysacc_deacetylase_ArnD"/>
</dbReference>
<dbReference type="GO" id="GO:0016810">
    <property type="term" value="F:hydrolase activity, acting on carbon-nitrogen (but not peptide) bonds"/>
    <property type="evidence" value="ECO:0007669"/>
    <property type="project" value="InterPro"/>
</dbReference>
<dbReference type="KEGG" id="apre:CNX65_28835"/>
<keyword evidence="2" id="KW-0732">Signal</keyword>
<dbReference type="PANTHER" id="PTHR10587:SF134">
    <property type="entry name" value="SECRETED PROTEIN"/>
    <property type="match status" value="1"/>
</dbReference>
<dbReference type="RefSeq" id="WP_096496556.1">
    <property type="nucleotide sequence ID" value="NZ_CP023445.1"/>
</dbReference>
<feature type="domain" description="NodB homology" evidence="3">
    <location>
        <begin position="83"/>
        <end position="265"/>
    </location>
</feature>
<dbReference type="PROSITE" id="PS51257">
    <property type="entry name" value="PROKAR_LIPOPROTEIN"/>
    <property type="match status" value="1"/>
</dbReference>
<protein>
    <submittedName>
        <fullName evidence="4">Chitooligosaccharide deacetylase</fullName>
    </submittedName>
</protein>
<dbReference type="InterPro" id="IPR002509">
    <property type="entry name" value="NODB_dom"/>
</dbReference>
<evidence type="ECO:0000313" key="4">
    <source>
        <dbReference type="EMBL" id="ATE56797.1"/>
    </source>
</evidence>
<dbReference type="EMBL" id="CP023445">
    <property type="protein sequence ID" value="ATE56797.1"/>
    <property type="molecule type" value="Genomic_DNA"/>
</dbReference>
<feature type="compositionally biased region" description="Low complexity" evidence="1">
    <location>
        <begin position="21"/>
        <end position="41"/>
    </location>
</feature>